<evidence type="ECO:0000313" key="2">
    <source>
        <dbReference type="Proteomes" id="UP000533080"/>
    </source>
</evidence>
<dbReference type="Proteomes" id="UP000533080">
    <property type="component" value="Unassembled WGS sequence"/>
</dbReference>
<dbReference type="RefSeq" id="WP_171443415.1">
    <property type="nucleotide sequence ID" value="NZ_JABFNS010000023.1"/>
</dbReference>
<dbReference type="AlphaFoldDB" id="A0A7Y4ILA9"/>
<organism evidence="1 2">
    <name type="scientific">Myxococcus xanthus</name>
    <dbReference type="NCBI Taxonomy" id="34"/>
    <lineage>
        <taxon>Bacteria</taxon>
        <taxon>Pseudomonadati</taxon>
        <taxon>Myxococcota</taxon>
        <taxon>Myxococcia</taxon>
        <taxon>Myxococcales</taxon>
        <taxon>Cystobacterineae</taxon>
        <taxon>Myxococcaceae</taxon>
        <taxon>Myxococcus</taxon>
    </lineage>
</organism>
<comment type="caution">
    <text evidence="1">The sequence shown here is derived from an EMBL/GenBank/DDBJ whole genome shotgun (WGS) entry which is preliminary data.</text>
</comment>
<accession>A0A7Y4ILA9</accession>
<gene>
    <name evidence="1" type="ORF">HNV28_24180</name>
</gene>
<name>A0A7Y4ILA9_MYXXA</name>
<dbReference type="EMBL" id="JABFNT010000084">
    <property type="protein sequence ID" value="NOJ81391.1"/>
    <property type="molecule type" value="Genomic_DNA"/>
</dbReference>
<evidence type="ECO:0000313" key="1">
    <source>
        <dbReference type="EMBL" id="NOJ81391.1"/>
    </source>
</evidence>
<proteinExistence type="predicted"/>
<sequence length="222" mass="24451">MRHRAWSKTAIGWHARAGILPAMRMNRSLVFCLLLTACATTPREPASVAEAYARALEEGRVGDAFALTVGGAEEEAAFLERYSDPGARSARAADVRAGAPLLEARAPSLTVAQSTQGWRVVEARPADVPRAALRQFIDSVEARDWKAAWGQLAGPLRARYTPERLREDFEREPLAKERLRRARLALNTHVRVGAGEAVFPLGDERAVRLVLEEGEYRIAALE</sequence>
<protein>
    <submittedName>
        <fullName evidence="1">Uncharacterized protein</fullName>
    </submittedName>
</protein>
<reference evidence="1 2" key="1">
    <citation type="submission" date="2020-05" db="EMBL/GenBank/DDBJ databases">
        <authorList>
            <person name="Whitworth D."/>
        </authorList>
    </citation>
    <scope>NUCLEOTIDE SEQUENCE [LARGE SCALE GENOMIC DNA]</scope>
    <source>
        <strain evidence="1 2">AM005</strain>
    </source>
</reference>